<dbReference type="InterPro" id="IPR029510">
    <property type="entry name" value="Ald_DH_CS_GLU"/>
</dbReference>
<dbReference type="FunFam" id="3.40.605.10:FF:000026">
    <property type="entry name" value="Aldehyde dehydrogenase, putative"/>
    <property type="match status" value="1"/>
</dbReference>
<keyword evidence="10" id="KW-1185">Reference proteome</keyword>
<feature type="domain" description="Aldehyde dehydrogenase" evidence="8">
    <location>
        <begin position="71"/>
        <end position="529"/>
    </location>
</feature>
<dbReference type="InterPro" id="IPR016163">
    <property type="entry name" value="Ald_DH_C"/>
</dbReference>
<reference evidence="9 10" key="1">
    <citation type="submission" date="2017-06" db="EMBL/GenBank/DDBJ databases">
        <title>Comparative genomic analysis of Ambrosia Fusariam Clade fungi.</title>
        <authorList>
            <person name="Stajich J.E."/>
            <person name="Carrillo J."/>
            <person name="Kijimoto T."/>
            <person name="Eskalen A."/>
            <person name="O'Donnell K."/>
            <person name="Kasson M."/>
        </authorList>
    </citation>
    <scope>NUCLEOTIDE SEQUENCE [LARGE SCALE GENOMIC DNA]</scope>
    <source>
        <strain evidence="9 10">NRRL62579</strain>
    </source>
</reference>
<dbReference type="EMBL" id="NKCK01000243">
    <property type="protein sequence ID" value="RSL89535.1"/>
    <property type="molecule type" value="Genomic_DNA"/>
</dbReference>
<protein>
    <recommendedName>
        <fullName evidence="4">Aldehyde dehydrogenase</fullName>
        <ecNumber evidence="3">1.2.1.3</ecNumber>
    </recommendedName>
</protein>
<evidence type="ECO:0000256" key="5">
    <source>
        <dbReference type="ARBA" id="ARBA00049194"/>
    </source>
</evidence>
<comment type="caution">
    <text evidence="9">The sequence shown here is derived from an EMBL/GenBank/DDBJ whole genome shotgun (WGS) entry which is preliminary data.</text>
</comment>
<dbReference type="Pfam" id="PF00171">
    <property type="entry name" value="Aldedh"/>
    <property type="match status" value="1"/>
</dbReference>
<feature type="active site" evidence="6">
    <location>
        <position position="305"/>
    </location>
</feature>
<dbReference type="GO" id="GO:0019413">
    <property type="term" value="P:acetate biosynthetic process"/>
    <property type="evidence" value="ECO:0007669"/>
    <property type="project" value="UniProtKB-ARBA"/>
</dbReference>
<dbReference type="PROSITE" id="PS00687">
    <property type="entry name" value="ALDEHYDE_DEHYDR_GLU"/>
    <property type="match status" value="1"/>
</dbReference>
<evidence type="ECO:0000259" key="8">
    <source>
        <dbReference type="Pfam" id="PF00171"/>
    </source>
</evidence>
<sequence length="535" mass="57940">MLATSFPRKEYRSISNKYRIKPGLAPAIQCRYQQRAPLLQSAMASSLQITLPTGLEYSQPTGLFIDNEFIAASGDAFTVINPATEEEIATFTGASSSDVDTAVAAARRAFEGEWSELPAAERGNLLMKLAGLIDRDRELLAAVDAMDNGKTFSAALNIDIAASHNVFKYYAGAADKLSGSTVETYPSKFAYVLREPLGVCGQIIPWNFPFMMLAWKVAPALACGNTIVLKPAEQSPLSALYFGKLVIEAGFPPGVVNIVPGLGSVTGKALAEHMDVDKIAFTGSTATGRAIMRSAASNLKNITLECGGKNPSIVFDDADLNEAVKWCHVGIMDNQGQTCISTSRIYVQEGVYDSFIEKFTEVTRKHHLLGDPFDENTWQGPQISKAQYEKVLSYIEEGKKSGARLVYGGAIHGQKGYFIEPTIFADTTEDMKIVQEEIFGPVVAISKFKTFNEVLVKANNSCYGLSAAVFTENITKGHRMARKLQAGMVFLNSSGDTHYGVPFGGYKSSGIGRELGQYALDAYTQTKAVHVNLGN</sequence>
<dbReference type="STRING" id="1325735.A0A428SIC2"/>
<evidence type="ECO:0000256" key="3">
    <source>
        <dbReference type="ARBA" id="ARBA00024226"/>
    </source>
</evidence>
<evidence type="ECO:0000313" key="9">
    <source>
        <dbReference type="EMBL" id="RSL89535.1"/>
    </source>
</evidence>
<dbReference type="EC" id="1.2.1.3" evidence="3"/>
<keyword evidence="2 7" id="KW-0560">Oxidoreductase</keyword>
<evidence type="ECO:0000313" key="10">
    <source>
        <dbReference type="Proteomes" id="UP000287144"/>
    </source>
</evidence>
<name>A0A428SIC2_9HYPO</name>
<dbReference type="InterPro" id="IPR016162">
    <property type="entry name" value="Ald_DH_N"/>
</dbReference>
<dbReference type="Gene3D" id="3.40.309.10">
    <property type="entry name" value="Aldehyde Dehydrogenase, Chain A, domain 2"/>
    <property type="match status" value="1"/>
</dbReference>
<comment type="catalytic activity">
    <reaction evidence="5">
        <text>an aldehyde + NAD(+) + H2O = a carboxylate + NADH + 2 H(+)</text>
        <dbReference type="Rhea" id="RHEA:16185"/>
        <dbReference type="ChEBI" id="CHEBI:15377"/>
        <dbReference type="ChEBI" id="CHEBI:15378"/>
        <dbReference type="ChEBI" id="CHEBI:17478"/>
        <dbReference type="ChEBI" id="CHEBI:29067"/>
        <dbReference type="ChEBI" id="CHEBI:57540"/>
        <dbReference type="ChEBI" id="CHEBI:57945"/>
        <dbReference type="EC" id="1.2.1.3"/>
    </reaction>
</comment>
<dbReference type="Proteomes" id="UP000287144">
    <property type="component" value="Unassembled WGS sequence"/>
</dbReference>
<evidence type="ECO:0000256" key="4">
    <source>
        <dbReference type="ARBA" id="ARBA00044146"/>
    </source>
</evidence>
<dbReference type="AlphaFoldDB" id="A0A428SIC2"/>
<proteinExistence type="inferred from homology"/>
<comment type="similarity">
    <text evidence="1 7">Belongs to the aldehyde dehydrogenase family.</text>
</comment>
<evidence type="ECO:0000256" key="2">
    <source>
        <dbReference type="ARBA" id="ARBA00023002"/>
    </source>
</evidence>
<dbReference type="InterPro" id="IPR015590">
    <property type="entry name" value="Aldehyde_DH_dom"/>
</dbReference>
<gene>
    <name evidence="9" type="ORF">CEP52_014863</name>
</gene>
<organism evidence="9 10">
    <name type="scientific">Fusarium oligoseptatum</name>
    <dbReference type="NCBI Taxonomy" id="2604345"/>
    <lineage>
        <taxon>Eukaryota</taxon>
        <taxon>Fungi</taxon>
        <taxon>Dikarya</taxon>
        <taxon>Ascomycota</taxon>
        <taxon>Pezizomycotina</taxon>
        <taxon>Sordariomycetes</taxon>
        <taxon>Hypocreomycetidae</taxon>
        <taxon>Hypocreales</taxon>
        <taxon>Nectriaceae</taxon>
        <taxon>Fusarium</taxon>
        <taxon>Fusarium solani species complex</taxon>
    </lineage>
</organism>
<dbReference type="GO" id="GO:0004029">
    <property type="term" value="F:aldehyde dehydrogenase (NAD+) activity"/>
    <property type="evidence" value="ECO:0007669"/>
    <property type="project" value="UniProtKB-EC"/>
</dbReference>
<dbReference type="SUPFAM" id="SSF53720">
    <property type="entry name" value="ALDH-like"/>
    <property type="match status" value="1"/>
</dbReference>
<dbReference type="InterPro" id="IPR016161">
    <property type="entry name" value="Ald_DH/histidinol_DH"/>
</dbReference>
<dbReference type="FunFam" id="3.40.309.10:FF:000001">
    <property type="entry name" value="Mitochondrial aldehyde dehydrogenase 2"/>
    <property type="match status" value="1"/>
</dbReference>
<evidence type="ECO:0000256" key="7">
    <source>
        <dbReference type="RuleBase" id="RU003345"/>
    </source>
</evidence>
<dbReference type="PANTHER" id="PTHR11699">
    <property type="entry name" value="ALDEHYDE DEHYDROGENASE-RELATED"/>
    <property type="match status" value="1"/>
</dbReference>
<dbReference type="Gene3D" id="3.40.605.10">
    <property type="entry name" value="Aldehyde Dehydrogenase, Chain A, domain 1"/>
    <property type="match status" value="1"/>
</dbReference>
<evidence type="ECO:0000256" key="1">
    <source>
        <dbReference type="ARBA" id="ARBA00009986"/>
    </source>
</evidence>
<evidence type="ECO:0000256" key="6">
    <source>
        <dbReference type="PROSITE-ProRule" id="PRU10007"/>
    </source>
</evidence>
<accession>A0A428SIC2</accession>
<dbReference type="FunFam" id="3.40.605.10:FF:000001">
    <property type="entry name" value="Aldehyde dehydrogenase 1"/>
    <property type="match status" value="1"/>
</dbReference>